<name>A0AAJ8MXJ8_9TREE</name>
<gene>
    <name evidence="3" type="ORF">CI109_104154</name>
</gene>
<evidence type="ECO:0000256" key="2">
    <source>
        <dbReference type="SAM" id="Phobius"/>
    </source>
</evidence>
<dbReference type="Proteomes" id="UP000322225">
    <property type="component" value="Chromosome 7"/>
</dbReference>
<evidence type="ECO:0000313" key="3">
    <source>
        <dbReference type="EMBL" id="WWD19690.1"/>
    </source>
</evidence>
<keyword evidence="4" id="KW-1185">Reference proteome</keyword>
<dbReference type="GeneID" id="43588232"/>
<feature type="region of interest" description="Disordered" evidence="1">
    <location>
        <begin position="31"/>
        <end position="87"/>
    </location>
</feature>
<evidence type="ECO:0000256" key="1">
    <source>
        <dbReference type="SAM" id="MobiDB-lite"/>
    </source>
</evidence>
<evidence type="ECO:0000313" key="4">
    <source>
        <dbReference type="Proteomes" id="UP000322225"/>
    </source>
</evidence>
<proteinExistence type="predicted"/>
<reference evidence="3" key="2">
    <citation type="submission" date="2024-01" db="EMBL/GenBank/DDBJ databases">
        <title>Comparative genomics of Cryptococcus and Kwoniella reveals pathogenesis evolution and contrasting modes of karyotype evolution via chromosome fusion or intercentromeric recombination.</title>
        <authorList>
            <person name="Coelho M.A."/>
            <person name="David-Palma M."/>
            <person name="Shea T."/>
            <person name="Bowers K."/>
            <person name="McGinley-Smith S."/>
            <person name="Mohammad A.W."/>
            <person name="Gnirke A."/>
            <person name="Yurkov A.M."/>
            <person name="Nowrousian M."/>
            <person name="Sun S."/>
            <person name="Cuomo C.A."/>
            <person name="Heitman J."/>
        </authorList>
    </citation>
    <scope>NUCLEOTIDE SEQUENCE</scope>
    <source>
        <strain evidence="3">CBS 12478</strain>
    </source>
</reference>
<keyword evidence="2" id="KW-0472">Membrane</keyword>
<feature type="transmembrane region" description="Helical" evidence="2">
    <location>
        <begin position="121"/>
        <end position="140"/>
    </location>
</feature>
<accession>A0AAJ8MXJ8</accession>
<feature type="compositionally biased region" description="Polar residues" evidence="1">
    <location>
        <begin position="51"/>
        <end position="62"/>
    </location>
</feature>
<feature type="compositionally biased region" description="Basic residues" evidence="1">
    <location>
        <begin position="71"/>
        <end position="83"/>
    </location>
</feature>
<feature type="compositionally biased region" description="Low complexity" evidence="1">
    <location>
        <begin position="31"/>
        <end position="50"/>
    </location>
</feature>
<dbReference type="EMBL" id="CP144057">
    <property type="protein sequence ID" value="WWD19690.1"/>
    <property type="molecule type" value="Genomic_DNA"/>
</dbReference>
<organism evidence="3 4">
    <name type="scientific">Kwoniella shandongensis</name>
    <dbReference type="NCBI Taxonomy" id="1734106"/>
    <lineage>
        <taxon>Eukaryota</taxon>
        <taxon>Fungi</taxon>
        <taxon>Dikarya</taxon>
        <taxon>Basidiomycota</taxon>
        <taxon>Agaricomycotina</taxon>
        <taxon>Tremellomycetes</taxon>
        <taxon>Tremellales</taxon>
        <taxon>Cryptococcaceae</taxon>
        <taxon>Kwoniella</taxon>
    </lineage>
</organism>
<keyword evidence="2" id="KW-1133">Transmembrane helix</keyword>
<dbReference type="AlphaFoldDB" id="A0AAJ8MXJ8"/>
<dbReference type="KEGG" id="ksn:43588232"/>
<reference evidence="3" key="1">
    <citation type="submission" date="2017-08" db="EMBL/GenBank/DDBJ databases">
        <authorList>
            <person name="Cuomo C."/>
            <person name="Billmyre B."/>
            <person name="Heitman J."/>
        </authorList>
    </citation>
    <scope>NUCLEOTIDE SEQUENCE</scope>
    <source>
        <strain evidence="3">CBS 12478</strain>
    </source>
</reference>
<dbReference type="RefSeq" id="XP_031861703.2">
    <property type="nucleotide sequence ID" value="XM_032004101.2"/>
</dbReference>
<protein>
    <submittedName>
        <fullName evidence="3">Uncharacterized protein</fullName>
    </submittedName>
</protein>
<keyword evidence="2" id="KW-0812">Transmembrane</keyword>
<sequence>MRTPPPRLQPPRLIITPSTPLQFDEYFSALSSPALPSPSSSATSSTSTFSEKQSQSHATTNDIIISQSRSQGRRSGTRPKPYRSHSTPSDFQFEFSSIHLAPPPANLPHPTTGKRPLRSPLITLSILIVSLLLVFSSVGLCGSSQGGRMVEIKDVQMNRLKGLLGLLIPTELDEWDYDQGGEAYLYPEENGASASSSASALIAGSTGTGGGAGILSHAEWEQYQEVRPKDGQGDVPTSTLGVDVWDFQ</sequence>